<keyword evidence="1" id="KW-1133">Transmembrane helix</keyword>
<keyword evidence="2" id="KW-0496">Mitochondrion</keyword>
<reference evidence="2" key="1">
    <citation type="submission" date="2017-03" db="EMBL/GenBank/DDBJ databases">
        <title>The mitochondrial genome of the carnivorous plant Utricularia reniformis (Lentibulariaceae): structure, comparative analysis and evolutionary landmarks.</title>
        <authorList>
            <person name="Silva S.R."/>
            <person name="Alvarenga D.O."/>
            <person name="Michael T.P."/>
            <person name="Miranda V.F.O."/>
            <person name="Varani A.M."/>
        </authorList>
    </citation>
    <scope>NUCLEOTIDE SEQUENCE</scope>
</reference>
<gene>
    <name evidence="2" type="ORF">AEK19_MT2114</name>
</gene>
<dbReference type="EMBL" id="KY774314">
    <property type="protein sequence ID" value="ART32266.1"/>
    <property type="molecule type" value="Genomic_DNA"/>
</dbReference>
<geneLocation type="mitochondrion" evidence="2"/>
<dbReference type="AlphaFoldDB" id="A0A1Y0B481"/>
<organism evidence="2">
    <name type="scientific">Utricularia reniformis</name>
    <dbReference type="NCBI Taxonomy" id="192314"/>
    <lineage>
        <taxon>Eukaryota</taxon>
        <taxon>Viridiplantae</taxon>
        <taxon>Streptophyta</taxon>
        <taxon>Embryophyta</taxon>
        <taxon>Tracheophyta</taxon>
        <taxon>Spermatophyta</taxon>
        <taxon>Magnoliopsida</taxon>
        <taxon>eudicotyledons</taxon>
        <taxon>Gunneridae</taxon>
        <taxon>Pentapetalae</taxon>
        <taxon>asterids</taxon>
        <taxon>lamiids</taxon>
        <taxon>Lamiales</taxon>
        <taxon>Lentibulariaceae</taxon>
        <taxon>Utricularia</taxon>
    </lineage>
</organism>
<keyword evidence="1" id="KW-0472">Membrane</keyword>
<evidence type="ECO:0000256" key="1">
    <source>
        <dbReference type="SAM" id="Phobius"/>
    </source>
</evidence>
<evidence type="ECO:0000313" key="2">
    <source>
        <dbReference type="EMBL" id="ART32266.1"/>
    </source>
</evidence>
<accession>A0A1Y0B481</accession>
<feature type="transmembrane region" description="Helical" evidence="1">
    <location>
        <begin position="16"/>
        <end position="36"/>
    </location>
</feature>
<sequence length="61" mass="7140">MILKTCEVYVSTYTRVFGLLLFIYFSLFFWLTLFYADHVPSYTRSLVDLLTSLPLPPLVTI</sequence>
<protein>
    <submittedName>
        <fullName evidence="2">Uncharacterized protein</fullName>
    </submittedName>
</protein>
<keyword evidence="1" id="KW-0812">Transmembrane</keyword>
<proteinExistence type="predicted"/>
<name>A0A1Y0B481_9LAMI</name>